<dbReference type="InterPro" id="IPR052547">
    <property type="entry name" value="Mito_Isobutyryl-CoADH"/>
</dbReference>
<reference evidence="6 7" key="1">
    <citation type="journal article" date="2012" name="PLoS Genet.">
        <title>Comparative Genomics of Plant-Associated Pseudomonas spp.: Insights into Diversity and Inheritance of Traits Involved in Multitrophic Interactions.</title>
        <authorList>
            <person name="Loper J.E."/>
            <person name="Hassan K.A."/>
            <person name="Mavrodi D.V."/>
            <person name="Davis E.W.II."/>
            <person name="Lim C.K."/>
            <person name="Shaffer B.T."/>
            <person name="Elbourne L.D."/>
            <person name="Stockwell V.O."/>
            <person name="Hartney S.L."/>
            <person name="Breakwell K."/>
            <person name="Henkels M.D."/>
            <person name="Tetu S.G."/>
            <person name="Rangel L.I."/>
            <person name="Kidarsa T.A."/>
            <person name="Wilson N.L."/>
            <person name="van de Mortel J.E."/>
            <person name="Song C."/>
            <person name="Blumhagen R."/>
            <person name="Radune D."/>
            <person name="Hostetler J.B."/>
            <person name="Brinkac L.M."/>
            <person name="Durkin A.S."/>
            <person name="Kluepfel D.A."/>
            <person name="Wechter W.P."/>
            <person name="Anderson A.J."/>
            <person name="Kim Y.C."/>
            <person name="Pierson L.S.III."/>
            <person name="Pierson E.A."/>
            <person name="Lindow S.E."/>
            <person name="Kobayashi D.Y."/>
            <person name="Raaijmakers J.M."/>
            <person name="Weller D.M."/>
            <person name="Thomashow L.S."/>
            <person name="Allen A.E."/>
            <person name="Paulsen I.T."/>
        </authorList>
    </citation>
    <scope>NUCLEOTIDE SEQUENCE [LARGE SCALE GENOMIC DNA]</scope>
    <source>
        <strain evidence="6 7">O6</strain>
    </source>
</reference>
<gene>
    <name evidence="6" type="ORF">PchlO6_3253</name>
</gene>
<keyword evidence="2 6" id="KW-0560">Oxidoreductase</keyword>
<dbReference type="InterPro" id="IPR009100">
    <property type="entry name" value="AcylCoA_DH/oxidase_NM_dom_sf"/>
</dbReference>
<proteinExistence type="predicted"/>
<feature type="domain" description="Acyl-CoA oxidase/dehydrogenase middle" evidence="3">
    <location>
        <begin position="134"/>
        <end position="224"/>
    </location>
</feature>
<feature type="domain" description="Acyl-CoA dehydrogenase C-terminal" evidence="5">
    <location>
        <begin position="256"/>
        <end position="371"/>
    </location>
</feature>
<dbReference type="GO" id="GO:0050660">
    <property type="term" value="F:flavin adenine dinucleotide binding"/>
    <property type="evidence" value="ECO:0007669"/>
    <property type="project" value="InterPro"/>
</dbReference>
<evidence type="ECO:0000313" key="7">
    <source>
        <dbReference type="Proteomes" id="UP000003790"/>
    </source>
</evidence>
<evidence type="ECO:0000259" key="4">
    <source>
        <dbReference type="Pfam" id="PF02771"/>
    </source>
</evidence>
<evidence type="ECO:0000256" key="1">
    <source>
        <dbReference type="ARBA" id="ARBA00022630"/>
    </source>
</evidence>
<dbReference type="EMBL" id="AHOT01000023">
    <property type="protein sequence ID" value="EIM15050.1"/>
    <property type="molecule type" value="Genomic_DNA"/>
</dbReference>
<dbReference type="Pfam" id="PF08028">
    <property type="entry name" value="Acyl-CoA_dh_2"/>
    <property type="match status" value="1"/>
</dbReference>
<dbReference type="EC" id="1.3.8.-" evidence="6"/>
<dbReference type="SUPFAM" id="SSF47203">
    <property type="entry name" value="Acyl-CoA dehydrogenase C-terminal domain-like"/>
    <property type="match status" value="1"/>
</dbReference>
<dbReference type="InterPro" id="IPR036250">
    <property type="entry name" value="AcylCo_DH-like_C"/>
</dbReference>
<comment type="caution">
    <text evidence="6">The sequence shown here is derived from an EMBL/GenBank/DDBJ whole genome shotgun (WGS) entry which is preliminary data.</text>
</comment>
<dbReference type="InterPro" id="IPR013786">
    <property type="entry name" value="AcylCoA_DH/ox_N"/>
</dbReference>
<dbReference type="GO" id="GO:0016627">
    <property type="term" value="F:oxidoreductase activity, acting on the CH-CH group of donors"/>
    <property type="evidence" value="ECO:0007669"/>
    <property type="project" value="InterPro"/>
</dbReference>
<organism evidence="6 7">
    <name type="scientific">Pseudomonas chlororaphis O6</name>
    <dbReference type="NCBI Taxonomy" id="1037915"/>
    <lineage>
        <taxon>Bacteria</taxon>
        <taxon>Pseudomonadati</taxon>
        <taxon>Pseudomonadota</taxon>
        <taxon>Gammaproteobacteria</taxon>
        <taxon>Pseudomonadales</taxon>
        <taxon>Pseudomonadaceae</taxon>
        <taxon>Pseudomonas</taxon>
    </lineage>
</organism>
<sequence>MSLSSPLPPLLHPVEVADFDALLQRIGQQLGATAHLYDESGAFPRDNFALLHQHGLLALTVPKHLGGGGASLAQARKVISAVAKGEPSTALILVMQYLQHSRLQDSQSWPEVLRLRVAGDAVRDGALINALRVEPDLGTPARGGLPATIARRTAAGWRISGRKIYSTGSHGLSWFSVWARSTDEDPLVGAWLVHKDTPGISIVEDWDHLGMRATCSHEVLFDNVLVPLDHAVSVSPWSAPQPELDGEGFLWMAVLLSAVYDGIAQAARDWLVGWLETRKPSNLGAALATLPRFQETVGHIDTLLFANRSLLDAAAEGHTPASNAAQLKYLVTGNAIRAVELAIEASGNPGLSRHSPLQRHYRDVLCGRVHTPQNDAVLQGVGKAVFAQRQNKDKS</sequence>
<dbReference type="Pfam" id="PF02771">
    <property type="entry name" value="Acyl-CoA_dh_N"/>
    <property type="match status" value="1"/>
</dbReference>
<dbReference type="Proteomes" id="UP000003790">
    <property type="component" value="Chromosome"/>
</dbReference>
<keyword evidence="1" id="KW-0285">Flavoprotein</keyword>
<dbReference type="AlphaFoldDB" id="A0AB33WPY7"/>
<dbReference type="Pfam" id="PF02770">
    <property type="entry name" value="Acyl-CoA_dh_M"/>
    <property type="match status" value="1"/>
</dbReference>
<evidence type="ECO:0000259" key="5">
    <source>
        <dbReference type="Pfam" id="PF08028"/>
    </source>
</evidence>
<dbReference type="InterPro" id="IPR037069">
    <property type="entry name" value="AcylCoA_DH/ox_N_sf"/>
</dbReference>
<dbReference type="PANTHER" id="PTHR43831">
    <property type="entry name" value="ISOBUTYRYL-COA DEHYDROGENASE"/>
    <property type="match status" value="1"/>
</dbReference>
<dbReference type="PIRSF" id="PIRSF016578">
    <property type="entry name" value="HsaA"/>
    <property type="match status" value="1"/>
</dbReference>
<dbReference type="Gene3D" id="2.40.110.10">
    <property type="entry name" value="Butyryl-CoA Dehydrogenase, subunit A, domain 2"/>
    <property type="match status" value="1"/>
</dbReference>
<dbReference type="InterPro" id="IPR006091">
    <property type="entry name" value="Acyl-CoA_Oxase/DH_mid-dom"/>
</dbReference>
<evidence type="ECO:0000256" key="2">
    <source>
        <dbReference type="ARBA" id="ARBA00023002"/>
    </source>
</evidence>
<accession>A0AB33WPY7</accession>
<evidence type="ECO:0000313" key="6">
    <source>
        <dbReference type="EMBL" id="EIM15050.1"/>
    </source>
</evidence>
<protein>
    <submittedName>
        <fullName evidence="6">Acyl-CoA dehydrogenase family protein</fullName>
        <ecNumber evidence="6">1.3.8.-</ecNumber>
    </submittedName>
</protein>
<dbReference type="RefSeq" id="WP_009049091.1">
    <property type="nucleotide sequence ID" value="NZ_CM001490.1"/>
</dbReference>
<evidence type="ECO:0000259" key="3">
    <source>
        <dbReference type="Pfam" id="PF02770"/>
    </source>
</evidence>
<dbReference type="InterPro" id="IPR046373">
    <property type="entry name" value="Acyl-CoA_Oxase/DH_mid-dom_sf"/>
</dbReference>
<name>A0AB33WPY7_9PSED</name>
<feature type="domain" description="Acyl-CoA dehydrogenase/oxidase N-terminal" evidence="4">
    <location>
        <begin position="33"/>
        <end position="95"/>
    </location>
</feature>
<dbReference type="CDD" id="cd00567">
    <property type="entry name" value="ACAD"/>
    <property type="match status" value="1"/>
</dbReference>
<dbReference type="Gene3D" id="1.20.140.10">
    <property type="entry name" value="Butyryl-CoA Dehydrogenase, subunit A, domain 3"/>
    <property type="match status" value="1"/>
</dbReference>
<dbReference type="InterPro" id="IPR013107">
    <property type="entry name" value="Acyl-CoA_DH_C"/>
</dbReference>
<dbReference type="SUPFAM" id="SSF56645">
    <property type="entry name" value="Acyl-CoA dehydrogenase NM domain-like"/>
    <property type="match status" value="1"/>
</dbReference>
<dbReference type="PANTHER" id="PTHR43831:SF1">
    <property type="entry name" value="ISOBUTYRYL-COA DEHYDROGENASE, MITOCHONDRIAL"/>
    <property type="match status" value="1"/>
</dbReference>
<dbReference type="Gene3D" id="1.10.540.10">
    <property type="entry name" value="Acyl-CoA dehydrogenase/oxidase, N-terminal domain"/>
    <property type="match status" value="1"/>
</dbReference>